<keyword evidence="1" id="KW-1133">Transmembrane helix</keyword>
<evidence type="ECO:0000256" key="1">
    <source>
        <dbReference type="SAM" id="Phobius"/>
    </source>
</evidence>
<reference evidence="2 3" key="1">
    <citation type="submission" date="2019-06" db="EMBL/GenBank/DDBJ databases">
        <title>Sorghum-associated microbial communities from plants grown in Nebraska, USA.</title>
        <authorList>
            <person name="Schachtman D."/>
        </authorList>
    </citation>
    <scope>NUCLEOTIDE SEQUENCE [LARGE SCALE GENOMIC DNA]</scope>
    <source>
        <strain evidence="2 3">2482</strain>
    </source>
</reference>
<evidence type="ECO:0000313" key="3">
    <source>
        <dbReference type="Proteomes" id="UP000319671"/>
    </source>
</evidence>
<keyword evidence="1" id="KW-0812">Transmembrane</keyword>
<dbReference type="AlphaFoldDB" id="A0A561CXX0"/>
<name>A0A561CXX0_9BACI</name>
<keyword evidence="1" id="KW-0472">Membrane</keyword>
<sequence>MSKWGSRMAGVVLIGAGIGFLFRKRKGEHKE</sequence>
<gene>
    <name evidence="2" type="ORF">FB550_11250</name>
</gene>
<dbReference type="Proteomes" id="UP000319671">
    <property type="component" value="Unassembled WGS sequence"/>
</dbReference>
<evidence type="ECO:0000313" key="2">
    <source>
        <dbReference type="EMBL" id="TWD95688.1"/>
    </source>
</evidence>
<accession>A0A561CXX0</accession>
<protein>
    <submittedName>
        <fullName evidence="2">Putative secreted protein with PEP-CTERM sorting signal</fullName>
    </submittedName>
</protein>
<comment type="caution">
    <text evidence="2">The sequence shown here is derived from an EMBL/GenBank/DDBJ whole genome shotgun (WGS) entry which is preliminary data.</text>
</comment>
<dbReference type="EMBL" id="VIVN01000012">
    <property type="protein sequence ID" value="TWD95688.1"/>
    <property type="molecule type" value="Genomic_DNA"/>
</dbReference>
<proteinExistence type="predicted"/>
<organism evidence="2 3">
    <name type="scientific">Neobacillus bataviensis</name>
    <dbReference type="NCBI Taxonomy" id="220685"/>
    <lineage>
        <taxon>Bacteria</taxon>
        <taxon>Bacillati</taxon>
        <taxon>Bacillota</taxon>
        <taxon>Bacilli</taxon>
        <taxon>Bacillales</taxon>
        <taxon>Bacillaceae</taxon>
        <taxon>Neobacillus</taxon>
    </lineage>
</organism>
<feature type="transmembrane region" description="Helical" evidence="1">
    <location>
        <begin position="6"/>
        <end position="22"/>
    </location>
</feature>
<keyword evidence="3" id="KW-1185">Reference proteome</keyword>